<accession>C0ZHZ7</accession>
<keyword evidence="2" id="KW-1185">Reference proteome</keyword>
<reference evidence="1 2" key="1">
    <citation type="submission" date="2005-03" db="EMBL/GenBank/DDBJ databases">
        <title>Brevibacillus brevis strain 47, complete genome.</title>
        <authorList>
            <person name="Hosoyama A."/>
            <person name="Yamada R."/>
            <person name="Hongo Y."/>
            <person name="Terui Y."/>
            <person name="Ankai A."/>
            <person name="Masuyama W."/>
            <person name="Sekiguchi M."/>
            <person name="Takeda T."/>
            <person name="Asano K."/>
            <person name="Ohji S."/>
            <person name="Ichikawa N."/>
            <person name="Narita S."/>
            <person name="Aoki N."/>
            <person name="Miura H."/>
            <person name="Matsushita S."/>
            <person name="Sekigawa T."/>
            <person name="Yamagata H."/>
            <person name="Yoshikawa H."/>
            <person name="Udaka S."/>
            <person name="Tanikawa S."/>
            <person name="Fujita N."/>
        </authorList>
    </citation>
    <scope>NUCLEOTIDE SEQUENCE [LARGE SCALE GENOMIC DNA]</scope>
    <source>
        <strain evidence="2">47 / JCM 6285 / NBRC 100599</strain>
    </source>
</reference>
<sequence length="37" mass="3486">MTSTCGCVCPGVGTGCLAACGIVSDDPSLNGPGEKAN</sequence>
<dbReference type="AlphaFoldDB" id="C0ZHZ7"/>
<organism evidence="1 2">
    <name type="scientific">Brevibacillus brevis (strain 47 / JCM 6285 / NBRC 100599)</name>
    <dbReference type="NCBI Taxonomy" id="358681"/>
    <lineage>
        <taxon>Bacteria</taxon>
        <taxon>Bacillati</taxon>
        <taxon>Bacillota</taxon>
        <taxon>Bacilli</taxon>
        <taxon>Bacillales</taxon>
        <taxon>Paenibacillaceae</taxon>
        <taxon>Brevibacillus</taxon>
    </lineage>
</organism>
<gene>
    <name evidence="1" type="ordered locus">BBR47_42940</name>
</gene>
<dbReference type="HOGENOM" id="CLU_3341001_0_0_9"/>
<dbReference type="EMBL" id="AP008955">
    <property type="protein sequence ID" value="BAH45271.1"/>
    <property type="molecule type" value="Genomic_DNA"/>
</dbReference>
<dbReference type="KEGG" id="bbe:BBR47_42940"/>
<name>C0ZHZ7_BREBN</name>
<evidence type="ECO:0000313" key="2">
    <source>
        <dbReference type="Proteomes" id="UP000001877"/>
    </source>
</evidence>
<proteinExistence type="predicted"/>
<protein>
    <submittedName>
        <fullName evidence="1">Uncharacterized protein</fullName>
    </submittedName>
</protein>
<dbReference type="Proteomes" id="UP000001877">
    <property type="component" value="Chromosome"/>
</dbReference>
<evidence type="ECO:0000313" key="1">
    <source>
        <dbReference type="EMBL" id="BAH45271.1"/>
    </source>
</evidence>